<feature type="region of interest" description="Disordered" evidence="7">
    <location>
        <begin position="72"/>
        <end position="112"/>
    </location>
</feature>
<evidence type="ECO:0000256" key="3">
    <source>
        <dbReference type="ARBA" id="ARBA00022490"/>
    </source>
</evidence>
<dbReference type="Proteomes" id="UP000192257">
    <property type="component" value="Unassembled WGS sequence"/>
</dbReference>
<dbReference type="GO" id="GO:0044782">
    <property type="term" value="P:cilium organization"/>
    <property type="evidence" value="ECO:0007669"/>
    <property type="project" value="TreeGrafter"/>
</dbReference>
<keyword evidence="8" id="KW-0282">Flagellum</keyword>
<comment type="subcellular location">
    <subcellularLocation>
        <location evidence="2">Cell projection</location>
    </subcellularLocation>
    <subcellularLocation>
        <location evidence="1">Cytoplasm</location>
        <location evidence="1">Cytoskeleton</location>
    </subcellularLocation>
</comment>
<evidence type="ECO:0000256" key="6">
    <source>
        <dbReference type="SAM" id="Coils"/>
    </source>
</evidence>
<organism evidence="8 9">
    <name type="scientific">Trypanosoma theileri</name>
    <dbReference type="NCBI Taxonomy" id="67003"/>
    <lineage>
        <taxon>Eukaryota</taxon>
        <taxon>Discoba</taxon>
        <taxon>Euglenozoa</taxon>
        <taxon>Kinetoplastea</taxon>
        <taxon>Metakinetoplastina</taxon>
        <taxon>Trypanosomatida</taxon>
        <taxon>Trypanosomatidae</taxon>
        <taxon>Trypanosoma</taxon>
    </lineage>
</organism>
<dbReference type="PROSITE" id="PS50096">
    <property type="entry name" value="IQ"/>
    <property type="match status" value="1"/>
</dbReference>
<dbReference type="RefSeq" id="XP_028885432.1">
    <property type="nucleotide sequence ID" value="XM_029023408.1"/>
</dbReference>
<evidence type="ECO:0000256" key="1">
    <source>
        <dbReference type="ARBA" id="ARBA00004245"/>
    </source>
</evidence>
<keyword evidence="5" id="KW-0966">Cell projection</keyword>
<protein>
    <submittedName>
        <fullName evidence="8">Flagellar associated protein</fullName>
    </submittedName>
</protein>
<dbReference type="VEuPathDB" id="TriTrypDB:TM35_000063710"/>
<reference evidence="8 9" key="1">
    <citation type="submission" date="2017-03" db="EMBL/GenBank/DDBJ databases">
        <title>An alternative strategy for trypanosome survival in the mammalian bloodstream revealed through genome and transcriptome analysis of the ubiquitous bovine parasite Trypanosoma (Megatrypanum) theileri.</title>
        <authorList>
            <person name="Kelly S."/>
            <person name="Ivens A."/>
            <person name="Mott A."/>
            <person name="O'Neill E."/>
            <person name="Emms D."/>
            <person name="Macleod O."/>
            <person name="Voorheis P."/>
            <person name="Matthews J."/>
            <person name="Matthews K."/>
            <person name="Carrington M."/>
        </authorList>
    </citation>
    <scope>NUCLEOTIDE SEQUENCE [LARGE SCALE GENOMIC DNA]</scope>
    <source>
        <strain evidence="8">Edinburgh</strain>
    </source>
</reference>
<keyword evidence="9" id="KW-1185">Reference proteome</keyword>
<proteinExistence type="predicted"/>
<feature type="compositionally biased region" description="Polar residues" evidence="7">
    <location>
        <begin position="88"/>
        <end position="110"/>
    </location>
</feature>
<feature type="coiled-coil region" evidence="6">
    <location>
        <begin position="495"/>
        <end position="526"/>
    </location>
</feature>
<feature type="coiled-coil region" evidence="6">
    <location>
        <begin position="340"/>
        <end position="392"/>
    </location>
</feature>
<dbReference type="AlphaFoldDB" id="A0A1X0P338"/>
<dbReference type="PANTHER" id="PTHR14871:SF1">
    <property type="entry name" value="DYNEIN REGULATORY COMPLEX PROTEIN 9"/>
    <property type="match status" value="1"/>
</dbReference>
<dbReference type="GO" id="GO:0005856">
    <property type="term" value="C:cytoskeleton"/>
    <property type="evidence" value="ECO:0007669"/>
    <property type="project" value="UniProtKB-SubCell"/>
</dbReference>
<evidence type="ECO:0000256" key="2">
    <source>
        <dbReference type="ARBA" id="ARBA00004316"/>
    </source>
</evidence>
<accession>A0A1X0P338</accession>
<dbReference type="InterPro" id="IPR042618">
    <property type="entry name" value="IQCG"/>
</dbReference>
<dbReference type="GeneID" id="39983188"/>
<keyword evidence="4" id="KW-0206">Cytoskeleton</keyword>
<gene>
    <name evidence="8" type="ORF">TM35_000063710</name>
</gene>
<feature type="region of interest" description="Disordered" evidence="7">
    <location>
        <begin position="259"/>
        <end position="288"/>
    </location>
</feature>
<evidence type="ECO:0000313" key="9">
    <source>
        <dbReference type="Proteomes" id="UP000192257"/>
    </source>
</evidence>
<comment type="caution">
    <text evidence="8">The sequence shown here is derived from an EMBL/GenBank/DDBJ whole genome shotgun (WGS) entry which is preliminary data.</text>
</comment>
<keyword evidence="3" id="KW-0963">Cytoplasm</keyword>
<name>A0A1X0P338_9TRYP</name>
<sequence length="564" mass="63340">MSVAGTIQETNAPQGVSPSILSKTVDLFTATQQTTHEDEFESIPLSFLSTNRVVAVLEKAVERLELLSLLDTTAPDDNPSSGFLPALTGSTSTNPTANVDQSQTSGSTTPRKAALFVGRPEEMSRRTIREMNAALEVSARMQHGGRSTVADLVVEQQRLERRYGELLRQTEKTNPSPNEPELDKSCFAAVRDNENAAIMEELRQTSRKLREHNKALFVQLKDNPNDADNWKKVGNERSELIQLLQAVVRELTTGYAAPKQSTTTGTLTRTNSRYGRSADSESMATESKEGTLVMGKNRFGNTMQMKRVARGPAAPRIPLTSHYERFAKLISDEQSAQRWADELVLKEKELNQNVKQLQHDLKAERQRRERDVADRRQRVAALRRRLRDERRRVKDDGANVRAAVAAAAEAAGRKAREAAREVVEAARAAGREAVAETQAHADFTDHLRERTAAMDELAGLWDRKNQGEVKRVEARKIDVEQMRQQCAERLQRATAEKETELMLKAQRDAELQQQEAQRNAEETQANLEYEAVSVIQSAIKGMFTRHALTVLKKKNRRKRKVEKA</sequence>
<dbReference type="PANTHER" id="PTHR14871">
    <property type="entry name" value="DYNEIN REGULATORY COMPLEX PROTEIN 9"/>
    <property type="match status" value="1"/>
</dbReference>
<dbReference type="GO" id="GO:0031514">
    <property type="term" value="C:motile cilium"/>
    <property type="evidence" value="ECO:0007669"/>
    <property type="project" value="TreeGrafter"/>
</dbReference>
<evidence type="ECO:0000256" key="4">
    <source>
        <dbReference type="ARBA" id="ARBA00023212"/>
    </source>
</evidence>
<dbReference type="OrthoDB" id="10254713at2759"/>
<evidence type="ECO:0000256" key="7">
    <source>
        <dbReference type="SAM" id="MobiDB-lite"/>
    </source>
</evidence>
<dbReference type="EMBL" id="NBCO01000006">
    <property type="protein sequence ID" value="ORC91366.1"/>
    <property type="molecule type" value="Genomic_DNA"/>
</dbReference>
<keyword evidence="6" id="KW-0175">Coiled coil</keyword>
<evidence type="ECO:0000256" key="5">
    <source>
        <dbReference type="ARBA" id="ARBA00023273"/>
    </source>
</evidence>
<evidence type="ECO:0000313" key="8">
    <source>
        <dbReference type="EMBL" id="ORC91366.1"/>
    </source>
</evidence>
<dbReference type="GO" id="GO:0005737">
    <property type="term" value="C:cytoplasm"/>
    <property type="evidence" value="ECO:0007669"/>
    <property type="project" value="TreeGrafter"/>
</dbReference>
<keyword evidence="8" id="KW-0969">Cilium</keyword>